<evidence type="ECO:0000313" key="3">
    <source>
        <dbReference type="EMBL" id="RII37892.1"/>
    </source>
</evidence>
<dbReference type="AlphaFoldDB" id="A0A399J1V0"/>
<dbReference type="InterPro" id="IPR050902">
    <property type="entry name" value="ABC_Transporter_SBP"/>
</dbReference>
<dbReference type="PANTHER" id="PTHR30535">
    <property type="entry name" value="VITAMIN B12-BINDING PROTEIN"/>
    <property type="match status" value="1"/>
</dbReference>
<dbReference type="PANTHER" id="PTHR30535:SF34">
    <property type="entry name" value="MOLYBDATE-BINDING PROTEIN MOLA"/>
    <property type="match status" value="1"/>
</dbReference>
<gene>
    <name evidence="3" type="ORF">DL237_14540</name>
</gene>
<proteinExistence type="predicted"/>
<dbReference type="SUPFAM" id="SSF53807">
    <property type="entry name" value="Helical backbone' metal receptor"/>
    <property type="match status" value="1"/>
</dbReference>
<evidence type="ECO:0000259" key="2">
    <source>
        <dbReference type="PROSITE" id="PS50983"/>
    </source>
</evidence>
<keyword evidence="1" id="KW-0732">Signal</keyword>
<name>A0A399J1V0_9RHOB</name>
<feature type="signal peptide" evidence="1">
    <location>
        <begin position="1"/>
        <end position="23"/>
    </location>
</feature>
<dbReference type="PROSITE" id="PS50983">
    <property type="entry name" value="FE_B12_PBP"/>
    <property type="match status" value="1"/>
</dbReference>
<dbReference type="Proteomes" id="UP000265848">
    <property type="component" value="Unassembled WGS sequence"/>
</dbReference>
<protein>
    <submittedName>
        <fullName evidence="3">ABC transporter substrate-binding protein</fullName>
    </submittedName>
</protein>
<dbReference type="EMBL" id="QWJJ01000013">
    <property type="protein sequence ID" value="RII37892.1"/>
    <property type="molecule type" value="Genomic_DNA"/>
</dbReference>
<dbReference type="OrthoDB" id="1632039at2"/>
<comment type="caution">
    <text evidence="3">The sequence shown here is derived from an EMBL/GenBank/DDBJ whole genome shotgun (WGS) entry which is preliminary data.</text>
</comment>
<dbReference type="Pfam" id="PF01497">
    <property type="entry name" value="Peripla_BP_2"/>
    <property type="match status" value="1"/>
</dbReference>
<accession>A0A399J1V0</accession>
<sequence length="269" mass="28662">MLRRALCLLLAFAAPAAAQQAPARVVSMNLCTDQMAMLLAAPGQLISVSSLARDRQSSAMADEAMRYPVNHGLAEEIWLLKPDLVIAGTFTARASVEMLKRLGVPVLTVPPAYGLADIAERLRLVGDAIGQRDTTDAVITDFKTRLAALRARTGRRPSAALYYANGYTTGNQTLAGEILLTAGFANIAGDGGGGRMSLEALAMASPEALITGQPYPGASRSEEILDHPVVRRIRAARASRSVTDSDWLCGTPYVLRAISDLSALRQEIE</sequence>
<dbReference type="RefSeq" id="WP_119399815.1">
    <property type="nucleotide sequence ID" value="NZ_QWJJ01000013.1"/>
</dbReference>
<dbReference type="InterPro" id="IPR002491">
    <property type="entry name" value="ABC_transptr_periplasmic_BD"/>
</dbReference>
<evidence type="ECO:0000256" key="1">
    <source>
        <dbReference type="SAM" id="SignalP"/>
    </source>
</evidence>
<feature type="chain" id="PRO_5017461716" evidence="1">
    <location>
        <begin position="24"/>
        <end position="269"/>
    </location>
</feature>
<keyword evidence="4" id="KW-1185">Reference proteome</keyword>
<organism evidence="3 4">
    <name type="scientific">Pseudooceanicola sediminis</name>
    <dbReference type="NCBI Taxonomy" id="2211117"/>
    <lineage>
        <taxon>Bacteria</taxon>
        <taxon>Pseudomonadati</taxon>
        <taxon>Pseudomonadota</taxon>
        <taxon>Alphaproteobacteria</taxon>
        <taxon>Rhodobacterales</taxon>
        <taxon>Paracoccaceae</taxon>
        <taxon>Pseudooceanicola</taxon>
    </lineage>
</organism>
<dbReference type="GO" id="GO:0071281">
    <property type="term" value="P:cellular response to iron ion"/>
    <property type="evidence" value="ECO:0007669"/>
    <property type="project" value="TreeGrafter"/>
</dbReference>
<dbReference type="Gene3D" id="3.40.50.1980">
    <property type="entry name" value="Nitrogenase molybdenum iron protein domain"/>
    <property type="match status" value="2"/>
</dbReference>
<evidence type="ECO:0000313" key="4">
    <source>
        <dbReference type="Proteomes" id="UP000265848"/>
    </source>
</evidence>
<feature type="domain" description="Fe/B12 periplasmic-binding" evidence="2">
    <location>
        <begin position="24"/>
        <end position="269"/>
    </location>
</feature>
<reference evidence="3 4" key="1">
    <citation type="submission" date="2018-08" db="EMBL/GenBank/DDBJ databases">
        <title>Pseudooceanicola sediminis CY03 in the family Rhodobacteracea.</title>
        <authorList>
            <person name="Zhang Y.-J."/>
        </authorList>
    </citation>
    <scope>NUCLEOTIDE SEQUENCE [LARGE SCALE GENOMIC DNA]</scope>
    <source>
        <strain evidence="3 4">CY03</strain>
    </source>
</reference>